<dbReference type="OMA" id="HEHQKIM"/>
<dbReference type="EMBL" id="KI630330">
    <property type="protein sequence ID" value="EYU41349.1"/>
    <property type="molecule type" value="Genomic_DNA"/>
</dbReference>
<dbReference type="Pfam" id="PF25334">
    <property type="entry name" value="C2_GRDP"/>
    <property type="match status" value="1"/>
</dbReference>
<dbReference type="PANTHER" id="PTHR34365">
    <property type="entry name" value="ENOLASE (DUF1399)"/>
    <property type="match status" value="1"/>
</dbReference>
<dbReference type="Pfam" id="PF25335">
    <property type="entry name" value="GRDP_C"/>
    <property type="match status" value="1"/>
</dbReference>
<evidence type="ECO:0008006" key="5">
    <source>
        <dbReference type="Google" id="ProtNLM"/>
    </source>
</evidence>
<name>A0A022RMQ1_ERYGU</name>
<keyword evidence="4" id="KW-1185">Reference proteome</keyword>
<dbReference type="PANTHER" id="PTHR34365:SF7">
    <property type="entry name" value="GLYCINE-RICH DOMAIN-CONTAINING PROTEIN 1"/>
    <property type="match status" value="1"/>
</dbReference>
<sequence length="797" mass="86972">MERKQELEWETAQRTGISVDLVSAAKQHLDFLAAVDRNRWLYEGPGLDRAIYRYNAFWLPLLAKQSGSQLVDGPLVVPLDCEWIWHCHRLNPVRYISDCKEFYGKILDNRNVVSSVGETSRKESENIWKSLYPSEPYELDLTGTIQVKIGGEKFTKYDLISAVQRQTPFFYQVSRPHMNDNRYLQESVARYKGFLHLIKTNKERSIKSFSVPTYDIDLIWHTHQLHPVSYCKDLVKIMGKVLEHDDTDSDRTKGQKLDVGFSGTEKTYEAMYGCRYRRAGAMYLGQAPSPVRTIPYYGIVSKKLPPSDENQKIKLPEMKILEVMLEFTGVRNLPEGHDGNLFLEFGKAEPDAIFNAKKSVELFSEFGEKQVVSFHCQPTGHLLFEIISKSSKTMGAASISMEDFVSPHCSLTVEKWLELVPSSNTIDSKAIGLRVAVSVTVPTTAPYVLRMIRSRLFPKSSCLFPLPMRKVQFAKSRTDVVDEAGNLIMSLQTRVSKKSKGKIGSMRREVVGTTESGERCKLAVFAESKWSIVNSPWSLKLPNKNNDDGHFLELTGPHTVRLFHGGRLDYESKYCQKHRSENELERCVITAIEFSEENPYGRAVALLDLKSGIVKVKEEWFLLPGFMLAFILGSISRKEGYISNTMGLETLKHKGLSNEVEEVCVEAKVGGNWNGKCGGGGGECEKLESGGCGGCGGCGGGCGNMVEAGGCGGCGGGCGNMAKTGGCGGCGGGCGGGGCGNMAKTGGCGGCGGCGGGGGCGNMARSGGCGGCGGCGGGYDNEHPNQAVKPGNEVLVA</sequence>
<dbReference type="Proteomes" id="UP000030748">
    <property type="component" value="Unassembled WGS sequence"/>
</dbReference>
<dbReference type="InterPro" id="IPR009836">
    <property type="entry name" value="GRDP-like"/>
</dbReference>
<reference evidence="3 4" key="1">
    <citation type="journal article" date="2013" name="Proc. Natl. Acad. Sci. U.S.A.">
        <title>Fine-scale variation in meiotic recombination in Mimulus inferred from population shotgun sequencing.</title>
        <authorList>
            <person name="Hellsten U."/>
            <person name="Wright K.M."/>
            <person name="Jenkins J."/>
            <person name="Shu S."/>
            <person name="Yuan Y."/>
            <person name="Wessler S.R."/>
            <person name="Schmutz J."/>
            <person name="Willis J.H."/>
            <person name="Rokhsar D.S."/>
        </authorList>
    </citation>
    <scope>NUCLEOTIDE SEQUENCE [LARGE SCALE GENOMIC DNA]</scope>
    <source>
        <strain evidence="4">cv. DUN x IM62</strain>
    </source>
</reference>
<dbReference type="eggNOG" id="ENOG502QRQZ">
    <property type="taxonomic scope" value="Eukaryota"/>
</dbReference>
<dbReference type="GO" id="GO:0071470">
    <property type="term" value="P:cellular response to osmotic stress"/>
    <property type="evidence" value="ECO:0000318"/>
    <property type="project" value="GO_Central"/>
</dbReference>
<dbReference type="InterPro" id="IPR057518">
    <property type="entry name" value="GRDP_C"/>
</dbReference>
<evidence type="ECO:0000313" key="4">
    <source>
        <dbReference type="Proteomes" id="UP000030748"/>
    </source>
</evidence>
<gene>
    <name evidence="3" type="ORF">MIMGU_mgv1a001553mg</name>
</gene>
<dbReference type="AlphaFoldDB" id="A0A022RMQ1"/>
<organism evidence="3 4">
    <name type="scientific">Erythranthe guttata</name>
    <name type="common">Yellow monkey flower</name>
    <name type="synonym">Mimulus guttatus</name>
    <dbReference type="NCBI Taxonomy" id="4155"/>
    <lineage>
        <taxon>Eukaryota</taxon>
        <taxon>Viridiplantae</taxon>
        <taxon>Streptophyta</taxon>
        <taxon>Embryophyta</taxon>
        <taxon>Tracheophyta</taxon>
        <taxon>Spermatophyta</taxon>
        <taxon>Magnoliopsida</taxon>
        <taxon>eudicotyledons</taxon>
        <taxon>Gunneridae</taxon>
        <taxon>Pentapetalae</taxon>
        <taxon>asterids</taxon>
        <taxon>lamiids</taxon>
        <taxon>Lamiales</taxon>
        <taxon>Phrymaceae</taxon>
        <taxon>Erythranthe</taxon>
    </lineage>
</organism>
<evidence type="ECO:0000259" key="2">
    <source>
        <dbReference type="Pfam" id="PF25335"/>
    </source>
</evidence>
<accession>A0A022RMQ1</accession>
<dbReference type="InterPro" id="IPR057458">
    <property type="entry name" value="GRDP_C2"/>
</dbReference>
<dbReference type="PhylomeDB" id="A0A022RMQ1"/>
<evidence type="ECO:0000259" key="1">
    <source>
        <dbReference type="Pfam" id="PF25334"/>
    </source>
</evidence>
<protein>
    <recommendedName>
        <fullName evidence="5">Glycine-rich domain-containing protein-like</fullName>
    </recommendedName>
</protein>
<dbReference type="KEGG" id="egt:105953488"/>
<feature type="domain" description="GRPD C-terminal" evidence="2">
    <location>
        <begin position="480"/>
        <end position="616"/>
    </location>
</feature>
<evidence type="ECO:0000313" key="3">
    <source>
        <dbReference type="EMBL" id="EYU41349.1"/>
    </source>
</evidence>
<proteinExistence type="predicted"/>
<feature type="domain" description="GRDP C2" evidence="1">
    <location>
        <begin position="317"/>
        <end position="441"/>
    </location>
</feature>
<dbReference type="Pfam" id="PF07173">
    <property type="entry name" value="GRDP-like"/>
    <property type="match status" value="1"/>
</dbReference>
<dbReference type="OrthoDB" id="2684236at2759"/>
<dbReference type="STRING" id="4155.A0A022RMQ1"/>